<sequence>MDTHDYGAAVRRILAAGSEKTAERLARFDETARGAGEGVDGIVVDVFLDQDGEGPFDVWARFEGREAFALDRRFDDDRHLFEVVWTETGWEPDVPSRPHGWSHEDLEDAVVEAVTAWIEPLIPTGSPDGFWRIGAAGFD</sequence>
<protein>
    <recommendedName>
        <fullName evidence="3">Immunity protein Imm1</fullName>
    </recommendedName>
</protein>
<reference evidence="2" key="1">
    <citation type="journal article" date="2019" name="Int. J. Syst. Evol. Microbiol.">
        <title>The Global Catalogue of Microorganisms (GCM) 10K type strain sequencing project: providing services to taxonomists for standard genome sequencing and annotation.</title>
        <authorList>
            <consortium name="The Broad Institute Genomics Platform"/>
            <consortium name="The Broad Institute Genome Sequencing Center for Infectious Disease"/>
            <person name="Wu L."/>
            <person name="Ma J."/>
        </authorList>
    </citation>
    <scope>NUCLEOTIDE SEQUENCE [LARGE SCALE GENOMIC DNA]</scope>
    <source>
        <strain evidence="2">JCM 16546</strain>
    </source>
</reference>
<evidence type="ECO:0000313" key="2">
    <source>
        <dbReference type="Proteomes" id="UP001410795"/>
    </source>
</evidence>
<evidence type="ECO:0000313" key="1">
    <source>
        <dbReference type="EMBL" id="GAA3648092.1"/>
    </source>
</evidence>
<dbReference type="Pfam" id="PF19926">
    <property type="entry name" value="DUF6389"/>
    <property type="match status" value="1"/>
</dbReference>
<organism evidence="1 2">
    <name type="scientific">Microbacterium marinilacus</name>
    <dbReference type="NCBI Taxonomy" id="415209"/>
    <lineage>
        <taxon>Bacteria</taxon>
        <taxon>Bacillati</taxon>
        <taxon>Actinomycetota</taxon>
        <taxon>Actinomycetes</taxon>
        <taxon>Micrococcales</taxon>
        <taxon>Microbacteriaceae</taxon>
        <taxon>Microbacterium</taxon>
    </lineage>
</organism>
<comment type="caution">
    <text evidence="1">The sequence shown here is derived from an EMBL/GenBank/DDBJ whole genome shotgun (WGS) entry which is preliminary data.</text>
</comment>
<evidence type="ECO:0008006" key="3">
    <source>
        <dbReference type="Google" id="ProtNLM"/>
    </source>
</evidence>
<accession>A0ABP7B3H3</accession>
<dbReference type="EMBL" id="BAAAYV010000002">
    <property type="protein sequence ID" value="GAA3648092.1"/>
    <property type="molecule type" value="Genomic_DNA"/>
</dbReference>
<name>A0ABP7B3H3_9MICO</name>
<dbReference type="Proteomes" id="UP001410795">
    <property type="component" value="Unassembled WGS sequence"/>
</dbReference>
<keyword evidence="2" id="KW-1185">Reference proteome</keyword>
<dbReference type="InterPro" id="IPR045661">
    <property type="entry name" value="DUF6389"/>
</dbReference>
<gene>
    <name evidence="1" type="ORF">GCM10022202_04570</name>
</gene>
<dbReference type="RefSeq" id="WP_221856526.1">
    <property type="nucleotide sequence ID" value="NZ_BAAAYV010000002.1"/>
</dbReference>
<proteinExistence type="predicted"/>